<sequence length="133" mass="15300">MEGNEMEGNEMEEHEMEEHEMEEHAKTKRRAAGEKPKGQMNEQREALEEHDASTQTGAFTALTQVCTHTKPVCHKPACLSAKDDMRVHRERSAESNSTSHSGVGSQQFCSWIRFRHKLPAELDARYRSLFHYN</sequence>
<comment type="caution">
    <text evidence="2">The sequence shown here is derived from an EMBL/GenBank/DDBJ whole genome shotgun (WGS) entry which is preliminary data.</text>
</comment>
<feature type="compositionally biased region" description="Basic and acidic residues" evidence="1">
    <location>
        <begin position="21"/>
        <end position="52"/>
    </location>
</feature>
<dbReference type="AlphaFoldDB" id="A0A4Z2HZY5"/>
<evidence type="ECO:0000313" key="2">
    <source>
        <dbReference type="EMBL" id="TNN71131.1"/>
    </source>
</evidence>
<feature type="compositionally biased region" description="Acidic residues" evidence="1">
    <location>
        <begin position="1"/>
        <end position="20"/>
    </location>
</feature>
<feature type="region of interest" description="Disordered" evidence="1">
    <location>
        <begin position="1"/>
        <end position="53"/>
    </location>
</feature>
<gene>
    <name evidence="2" type="ORF">EYF80_018651</name>
</gene>
<dbReference type="OrthoDB" id="75807at2759"/>
<name>A0A4Z2HZY5_9TELE</name>
<reference evidence="2 3" key="1">
    <citation type="submission" date="2019-03" db="EMBL/GenBank/DDBJ databases">
        <title>First draft genome of Liparis tanakae, snailfish: a comprehensive survey of snailfish specific genes.</title>
        <authorList>
            <person name="Kim W."/>
            <person name="Song I."/>
            <person name="Jeong J.-H."/>
            <person name="Kim D."/>
            <person name="Kim S."/>
            <person name="Ryu S."/>
            <person name="Song J.Y."/>
            <person name="Lee S.K."/>
        </authorList>
    </citation>
    <scope>NUCLEOTIDE SEQUENCE [LARGE SCALE GENOMIC DNA]</scope>
    <source>
        <tissue evidence="2">Muscle</tissue>
    </source>
</reference>
<accession>A0A4Z2HZY5</accession>
<protein>
    <submittedName>
        <fullName evidence="2">Uncharacterized protein</fullName>
    </submittedName>
</protein>
<keyword evidence="3" id="KW-1185">Reference proteome</keyword>
<evidence type="ECO:0000313" key="3">
    <source>
        <dbReference type="Proteomes" id="UP000314294"/>
    </source>
</evidence>
<proteinExistence type="predicted"/>
<dbReference type="Proteomes" id="UP000314294">
    <property type="component" value="Unassembled WGS sequence"/>
</dbReference>
<dbReference type="EMBL" id="SRLO01000154">
    <property type="protein sequence ID" value="TNN71131.1"/>
    <property type="molecule type" value="Genomic_DNA"/>
</dbReference>
<organism evidence="2 3">
    <name type="scientific">Liparis tanakae</name>
    <name type="common">Tanaka's snailfish</name>
    <dbReference type="NCBI Taxonomy" id="230148"/>
    <lineage>
        <taxon>Eukaryota</taxon>
        <taxon>Metazoa</taxon>
        <taxon>Chordata</taxon>
        <taxon>Craniata</taxon>
        <taxon>Vertebrata</taxon>
        <taxon>Euteleostomi</taxon>
        <taxon>Actinopterygii</taxon>
        <taxon>Neopterygii</taxon>
        <taxon>Teleostei</taxon>
        <taxon>Neoteleostei</taxon>
        <taxon>Acanthomorphata</taxon>
        <taxon>Eupercaria</taxon>
        <taxon>Perciformes</taxon>
        <taxon>Cottioidei</taxon>
        <taxon>Cottales</taxon>
        <taxon>Liparidae</taxon>
        <taxon>Liparis</taxon>
    </lineage>
</organism>
<evidence type="ECO:0000256" key="1">
    <source>
        <dbReference type="SAM" id="MobiDB-lite"/>
    </source>
</evidence>